<evidence type="ECO:0000313" key="1">
    <source>
        <dbReference type="EMBL" id="KAJ3048987.1"/>
    </source>
</evidence>
<accession>A0AAD5SAJ3</accession>
<keyword evidence="2" id="KW-1185">Reference proteome</keyword>
<gene>
    <name evidence="1" type="ORF">HK097_010000</name>
</gene>
<dbReference type="Proteomes" id="UP001212841">
    <property type="component" value="Unassembled WGS sequence"/>
</dbReference>
<name>A0AAD5SAJ3_9FUNG</name>
<reference evidence="1" key="1">
    <citation type="submission" date="2020-05" db="EMBL/GenBank/DDBJ databases">
        <title>Phylogenomic resolution of chytrid fungi.</title>
        <authorList>
            <person name="Stajich J.E."/>
            <person name="Amses K."/>
            <person name="Simmons R."/>
            <person name="Seto K."/>
            <person name="Myers J."/>
            <person name="Bonds A."/>
            <person name="Quandt C.A."/>
            <person name="Barry K."/>
            <person name="Liu P."/>
            <person name="Grigoriev I."/>
            <person name="Longcore J.E."/>
            <person name="James T.Y."/>
        </authorList>
    </citation>
    <scope>NUCLEOTIDE SEQUENCE</scope>
    <source>
        <strain evidence="1">JEL0318</strain>
    </source>
</reference>
<sequence length="178" mass="19358">MGTEMSKVTISTSLPSRIIEDLRSAGATVREDCEIKIVELVTPAPIAIYETFLKSPDNVDPVLNPLWGHPLAPYVPANVQVEVWQLLATYQPLLAAAFAPGAPVAPLAPVPLAIPIGGHQYHHAQIAIQQVMQEIETSQTYRLPGLTVVPSGNAICDLQIIYSNCMVVRRIRKLCKVS</sequence>
<dbReference type="EMBL" id="JADGJD010000708">
    <property type="protein sequence ID" value="KAJ3048987.1"/>
    <property type="molecule type" value="Genomic_DNA"/>
</dbReference>
<comment type="caution">
    <text evidence="1">The sequence shown here is derived from an EMBL/GenBank/DDBJ whole genome shotgun (WGS) entry which is preliminary data.</text>
</comment>
<dbReference type="AlphaFoldDB" id="A0AAD5SAJ3"/>
<protein>
    <submittedName>
        <fullName evidence="1">Uncharacterized protein</fullName>
    </submittedName>
</protein>
<evidence type="ECO:0000313" key="2">
    <source>
        <dbReference type="Proteomes" id="UP001212841"/>
    </source>
</evidence>
<proteinExistence type="predicted"/>
<organism evidence="1 2">
    <name type="scientific">Rhizophlyctis rosea</name>
    <dbReference type="NCBI Taxonomy" id="64517"/>
    <lineage>
        <taxon>Eukaryota</taxon>
        <taxon>Fungi</taxon>
        <taxon>Fungi incertae sedis</taxon>
        <taxon>Chytridiomycota</taxon>
        <taxon>Chytridiomycota incertae sedis</taxon>
        <taxon>Chytridiomycetes</taxon>
        <taxon>Rhizophlyctidales</taxon>
        <taxon>Rhizophlyctidaceae</taxon>
        <taxon>Rhizophlyctis</taxon>
    </lineage>
</organism>